<dbReference type="Gene3D" id="2.60.40.10">
    <property type="entry name" value="Immunoglobulins"/>
    <property type="match status" value="1"/>
</dbReference>
<feature type="region of interest" description="Disordered" evidence="25">
    <location>
        <begin position="1125"/>
        <end position="1227"/>
    </location>
</feature>
<dbReference type="FunFam" id="2.10.25.10:FF:000012">
    <property type="entry name" value="Delta-like protein"/>
    <property type="match status" value="1"/>
</dbReference>
<dbReference type="InterPro" id="IPR035976">
    <property type="entry name" value="Sushi/SCR/CCP_sf"/>
</dbReference>
<keyword evidence="16" id="KW-0393">Immunoglobulin domain</keyword>
<dbReference type="Pfam" id="PF00008">
    <property type="entry name" value="EGF"/>
    <property type="match status" value="2"/>
</dbReference>
<feature type="compositionally biased region" description="Basic and acidic residues" evidence="25">
    <location>
        <begin position="887"/>
        <end position="896"/>
    </location>
</feature>
<evidence type="ECO:0000256" key="24">
    <source>
        <dbReference type="PROSITE-ProRule" id="PRU00323"/>
    </source>
</evidence>
<dbReference type="SMART" id="SM00179">
    <property type="entry name" value="EGF_CA"/>
    <property type="match status" value="2"/>
</dbReference>
<organism evidence="32 33">
    <name type="scientific">Megalops atlanticus</name>
    <name type="common">Tarpon</name>
    <name type="synonym">Clupea gigantea</name>
    <dbReference type="NCBI Taxonomy" id="7932"/>
    <lineage>
        <taxon>Eukaryota</taxon>
        <taxon>Metazoa</taxon>
        <taxon>Chordata</taxon>
        <taxon>Craniata</taxon>
        <taxon>Vertebrata</taxon>
        <taxon>Euteleostomi</taxon>
        <taxon>Actinopterygii</taxon>
        <taxon>Neopterygii</taxon>
        <taxon>Teleostei</taxon>
        <taxon>Elopiformes</taxon>
        <taxon>Megalopidae</taxon>
        <taxon>Megalops</taxon>
    </lineage>
</organism>
<dbReference type="InterPro" id="IPR050691">
    <property type="entry name" value="Hyaluronan_bind_Proteoglycan"/>
</dbReference>
<dbReference type="InterPro" id="IPR000538">
    <property type="entry name" value="Link_dom"/>
</dbReference>
<sequence length="1602" mass="174237">MMLLNIKHILWLSCVCYAVAEHEATWQMKVEKSPPVSGSLAGKVVLPCHFSTLATSAPTLSTAPADASTPSATPTATASADHLRIKWTKVEEDTENTVLVAQNGVIKIGPAYKGRVSVPSHPEDVGDASLTMVKLRASDAGLYRCEVMYGIEDTQDTVSLDVSGVVFHYRASTSRYTLTFKKAIEACHSVGASIATVDQLKSAFEDGFDQCDAGWIADQTVRYPITRPRAGCYGDKLGRPGVRTYGLRDPEETYDVYCYVDKLDGEVFFTPVAAKMTLEEARKECEGREAVLASPGHLHAAWRQGLDRCDYGWLSDGSARYPISVPRTQCGGGLLGVRTLYRFKNQTGFPLPTEKFGAFCFKGRETENQTAVVGTTVEPPSTFSRTVAPREKVTFTTQAVNVMTTTPFIEYDVDDFIGKSDPSQVESIPRGDTLYPEQLPPLPTMKSTPPHLDIAIKEDTIHPVVETETTPPTGQEDLEGSATVVTEEVPVEASGSSQESPDAVLIPPTTASALLPDHKEPAGPAKEPSLPHRDLGKPAIVYKEDREGTTGADASKDVSETTVTVSPPLPAVPERPPVLIEGKTTDDTTKDMVVFEESTTRGIESSGDAMESKDRMTEVDAEYLTPAIGSVTADKPFEVSTLTKPPVHILVVNVHEKNQSVEPILDFLGKPIDTDSQEPQVPLVPVSPDHPTPAILDREPVLGSGDTDLYPPSSFTTAPTLRYINGNHKLTLAPKYVGVQEARGDQFESVSPTKNEVLHFEDDKEKEKAPFDYSSIDLGVVPDEDSIKEHISTTSQPSSSTTDPDYVDTLDRVVLVESSAPLPPSSGEAPQSKETPSTSAPVTSAPSTPMSTTLPAIETFSTLDITAHRSTPGTPIDEDTEGSTGHPTDDEADATHQEGSGEEGYSQITVVTDETEIAEPDKTSETGMQSSTKAPLETLPSSTHDRVEDIGLRPETPEDVEGSTSAEDEGSAQEAYPPDSVEKVNRVVTPPVTTGGVTPLEVPSTAGTVTTFTETKRDQPSVTKAPLAPSSAGTTASFREYPTPSPVTPAVVVDTDERLATTKPYDKKEPIIHVDTASPTMLTEEAVGVAVVTISPKSTFTVTQIPEGSGEDLTTSFAPDSLQITSESTTAPTLSSDEFSGDDIKTSTAAEPFPGAPPSATTPALPKSPSALPSVSASTSEEQESVGIIEQRPAPGADGREVESISSESSSKEQEEEREKVETPKHAEVIVSSTPVVSTTTAEEYELVEYSHVSRPPLLEAGPPSRGEETTVKPETGTDLGYTIEGQTVEIPGISSCTENLCFNGGTCYMRGKVYICACPPGYSGERCETDIDECQSNPCRNGATCIDGLNLFTCVCLPSYTGALCEYDTETCDYGWHKFQGHCYKYFTHRRTWDAAERECRLQGAHLASVLSQEEQLFVNRLGHDYQWIGLNDRMFENDFRWTDGRPMQYENWRPNQPDSFFSTGEDCVVMIWHEGGQWNDVPCNYHLTFTCKKGTVSCGQPPIVKNARIFGSMKARYEINSLVRYHCKDGYIQRYVPTIRCRGDGRWDEPKISCLSPSTYQRTYPEKYQYSSLYNNAKRRYNESARHRHRWTVRGGNTKH</sequence>
<keyword evidence="12 22" id="KW-1015">Disulfide bond</keyword>
<dbReference type="InterPro" id="IPR013783">
    <property type="entry name" value="Ig-like_fold"/>
</dbReference>
<dbReference type="PRINTS" id="PR01265">
    <property type="entry name" value="LINKMODULE"/>
</dbReference>
<dbReference type="InterPro" id="IPR036179">
    <property type="entry name" value="Ig-like_dom_sf"/>
</dbReference>
<dbReference type="InterPro" id="IPR018097">
    <property type="entry name" value="EGF_Ca-bd_CS"/>
</dbReference>
<keyword evidence="10" id="KW-0106">Calcium</keyword>
<evidence type="ECO:0000259" key="29">
    <source>
        <dbReference type="PROSITE" id="PS50835"/>
    </source>
</evidence>
<feature type="domain" description="Link" evidence="31">
    <location>
        <begin position="265"/>
        <end position="362"/>
    </location>
</feature>
<dbReference type="SMART" id="SM00406">
    <property type="entry name" value="IGv"/>
    <property type="match status" value="1"/>
</dbReference>
<dbReference type="PANTHER" id="PTHR22804:SF6">
    <property type="entry name" value="VERSICAN CORE PROTEIN"/>
    <property type="match status" value="1"/>
</dbReference>
<evidence type="ECO:0000256" key="16">
    <source>
        <dbReference type="ARBA" id="ARBA00023319"/>
    </source>
</evidence>
<feature type="compositionally biased region" description="Pro residues" evidence="25">
    <location>
        <begin position="567"/>
        <end position="576"/>
    </location>
</feature>
<dbReference type="Gene3D" id="3.10.100.10">
    <property type="entry name" value="Mannose-Binding Protein A, subunit A"/>
    <property type="match status" value="3"/>
</dbReference>
<keyword evidence="8" id="KW-0430">Lectin</keyword>
<dbReference type="SUPFAM" id="SSF48726">
    <property type="entry name" value="Immunoglobulin"/>
    <property type="match status" value="1"/>
</dbReference>
<dbReference type="GO" id="GO:0007417">
    <property type="term" value="P:central nervous system development"/>
    <property type="evidence" value="ECO:0007669"/>
    <property type="project" value="TreeGrafter"/>
</dbReference>
<evidence type="ECO:0000256" key="5">
    <source>
        <dbReference type="ARBA" id="ARBA00022536"/>
    </source>
</evidence>
<feature type="compositionally biased region" description="Acidic residues" evidence="25">
    <location>
        <begin position="957"/>
        <end position="971"/>
    </location>
</feature>
<comment type="caution">
    <text evidence="22">Lacks conserved residue(s) required for the propagation of feature annotation.</text>
</comment>
<comment type="subcellular location">
    <subcellularLocation>
        <location evidence="1">Cell projection</location>
        <location evidence="1">Cilium</location>
        <location evidence="1">Photoreceptor outer segment</location>
    </subcellularLocation>
    <subcellularLocation>
        <location evidence="2">Secreted</location>
        <location evidence="2">Extracellular space</location>
        <location evidence="2">Extracellular matrix</location>
        <location evidence="2">Interphotoreceptor matrix</location>
    </subcellularLocation>
</comment>
<accession>A0A9D3Q4Z6</accession>
<evidence type="ECO:0000256" key="14">
    <source>
        <dbReference type="ARBA" id="ARBA00023273"/>
    </source>
</evidence>
<dbReference type="GO" id="GO:0033165">
    <property type="term" value="C:interphotoreceptor matrix"/>
    <property type="evidence" value="ECO:0007669"/>
    <property type="project" value="UniProtKB-SubCell"/>
</dbReference>
<dbReference type="OrthoDB" id="5860362at2759"/>
<dbReference type="CDD" id="cd00033">
    <property type="entry name" value="CCP"/>
    <property type="match status" value="1"/>
</dbReference>
<feature type="disulfide bond" evidence="22">
    <location>
        <begin position="1319"/>
        <end position="1328"/>
    </location>
</feature>
<evidence type="ECO:0000256" key="19">
    <source>
        <dbReference type="ARBA" id="ARBA00044230"/>
    </source>
</evidence>
<feature type="domain" description="EGF-like" evidence="27">
    <location>
        <begin position="1293"/>
        <end position="1329"/>
    </location>
</feature>
<evidence type="ECO:0000256" key="21">
    <source>
        <dbReference type="ARBA" id="ARBA00044266"/>
    </source>
</evidence>
<keyword evidence="4" id="KW-0272">Extracellular matrix</keyword>
<dbReference type="Pfam" id="PF00193">
    <property type="entry name" value="Xlink"/>
    <property type="match status" value="2"/>
</dbReference>
<dbReference type="InterPro" id="IPR007110">
    <property type="entry name" value="Ig-like_dom"/>
</dbReference>
<dbReference type="Pfam" id="PF07686">
    <property type="entry name" value="V-set"/>
    <property type="match status" value="1"/>
</dbReference>
<dbReference type="InterPro" id="IPR000152">
    <property type="entry name" value="EGF-type_Asp/Asn_hydroxyl_site"/>
</dbReference>
<evidence type="ECO:0000256" key="26">
    <source>
        <dbReference type="SAM" id="SignalP"/>
    </source>
</evidence>
<keyword evidence="15" id="KW-0373">Hyaluronic acid</keyword>
<dbReference type="PROSITE" id="PS50963">
    <property type="entry name" value="LINK_2"/>
    <property type="match status" value="2"/>
</dbReference>
<dbReference type="GO" id="GO:0002052">
    <property type="term" value="P:positive regulation of neuroblast proliferation"/>
    <property type="evidence" value="ECO:0007669"/>
    <property type="project" value="TreeGrafter"/>
</dbReference>
<keyword evidence="6 23" id="KW-0768">Sushi</keyword>
<feature type="compositionally biased region" description="Basic and acidic residues" evidence="25">
    <location>
        <begin position="1210"/>
        <end position="1227"/>
    </location>
</feature>
<dbReference type="Pfam" id="PF00084">
    <property type="entry name" value="Sushi"/>
    <property type="match status" value="1"/>
</dbReference>
<evidence type="ECO:0000256" key="22">
    <source>
        <dbReference type="PROSITE-ProRule" id="PRU00076"/>
    </source>
</evidence>
<feature type="chain" id="PRO_5039066114" description="Versican core protein" evidence="26">
    <location>
        <begin position="21"/>
        <end position="1602"/>
    </location>
</feature>
<feature type="disulfide bond" evidence="22">
    <location>
        <begin position="1357"/>
        <end position="1366"/>
    </location>
</feature>
<feature type="domain" description="Ig-like" evidence="29">
    <location>
        <begin position="38"/>
        <end position="163"/>
    </location>
</feature>
<keyword evidence="3" id="KW-0964">Secreted</keyword>
<dbReference type="CDD" id="cd00054">
    <property type="entry name" value="EGF_CA"/>
    <property type="match status" value="2"/>
</dbReference>
<dbReference type="PROSITE" id="PS50835">
    <property type="entry name" value="IG_LIKE"/>
    <property type="match status" value="1"/>
</dbReference>
<keyword evidence="33" id="KW-1185">Reference proteome</keyword>
<feature type="compositionally biased region" description="Basic and acidic residues" evidence="25">
    <location>
        <begin position="756"/>
        <end position="770"/>
    </location>
</feature>
<dbReference type="SUPFAM" id="SSF56436">
    <property type="entry name" value="C-type lectin-like"/>
    <property type="match status" value="3"/>
</dbReference>
<evidence type="ECO:0000313" key="32">
    <source>
        <dbReference type="EMBL" id="KAG7476911.1"/>
    </source>
</evidence>
<feature type="region of interest" description="Disordered" evidence="25">
    <location>
        <begin position="513"/>
        <end position="534"/>
    </location>
</feature>
<comment type="caution">
    <text evidence="32">The sequence shown here is derived from an EMBL/GenBank/DDBJ whole genome shotgun (WGS) entry which is preliminary data.</text>
</comment>
<keyword evidence="9" id="KW-0677">Repeat</keyword>
<evidence type="ECO:0000256" key="10">
    <source>
        <dbReference type="ARBA" id="ARBA00022837"/>
    </source>
</evidence>
<dbReference type="FunFam" id="3.10.100.10:FF:000002">
    <property type="entry name" value="Hyaluronan proteoglycan link protein 1"/>
    <property type="match status" value="1"/>
</dbReference>
<dbReference type="Pfam" id="PF00059">
    <property type="entry name" value="Lectin_C"/>
    <property type="match status" value="1"/>
</dbReference>
<evidence type="ECO:0000256" key="25">
    <source>
        <dbReference type="SAM" id="MobiDB-lite"/>
    </source>
</evidence>
<dbReference type="Gene3D" id="2.10.70.10">
    <property type="entry name" value="Complement Module, domain 1"/>
    <property type="match status" value="1"/>
</dbReference>
<feature type="disulfide bond" evidence="23">
    <location>
        <begin position="1500"/>
        <end position="1543"/>
    </location>
</feature>
<dbReference type="SMART" id="SM00445">
    <property type="entry name" value="LINK"/>
    <property type="match status" value="2"/>
</dbReference>
<dbReference type="GO" id="GO:0001501">
    <property type="term" value="P:skeletal system development"/>
    <property type="evidence" value="ECO:0007669"/>
    <property type="project" value="TreeGrafter"/>
</dbReference>
<dbReference type="InterPro" id="IPR000436">
    <property type="entry name" value="Sushi_SCR_CCP_dom"/>
</dbReference>
<feature type="region of interest" description="Disordered" evidence="25">
    <location>
        <begin position="1012"/>
        <end position="1049"/>
    </location>
</feature>
<proteinExistence type="predicted"/>
<evidence type="ECO:0000256" key="3">
    <source>
        <dbReference type="ARBA" id="ARBA00022525"/>
    </source>
</evidence>
<name>A0A9D3Q4Z6_MEGAT</name>
<dbReference type="GO" id="GO:0005509">
    <property type="term" value="F:calcium ion binding"/>
    <property type="evidence" value="ECO:0007669"/>
    <property type="project" value="InterPro"/>
</dbReference>
<dbReference type="CDD" id="cd03520">
    <property type="entry name" value="Link_domain_CSPGs_modules_2_4"/>
    <property type="match status" value="1"/>
</dbReference>
<evidence type="ECO:0000256" key="18">
    <source>
        <dbReference type="ARBA" id="ARBA00044099"/>
    </source>
</evidence>
<feature type="signal peptide" evidence="26">
    <location>
        <begin position="1"/>
        <end position="20"/>
    </location>
</feature>
<evidence type="ECO:0000256" key="6">
    <source>
        <dbReference type="ARBA" id="ARBA00022659"/>
    </source>
</evidence>
<dbReference type="InterPro" id="IPR003599">
    <property type="entry name" value="Ig_sub"/>
</dbReference>
<dbReference type="EMBL" id="JAFDVH010000006">
    <property type="protein sequence ID" value="KAG7476911.1"/>
    <property type="molecule type" value="Genomic_DNA"/>
</dbReference>
<dbReference type="PROSITE" id="PS01186">
    <property type="entry name" value="EGF_2"/>
    <property type="match status" value="1"/>
</dbReference>
<evidence type="ECO:0000256" key="20">
    <source>
        <dbReference type="ARBA" id="ARBA00044263"/>
    </source>
</evidence>
<dbReference type="SUPFAM" id="SSF57196">
    <property type="entry name" value="EGF/Laminin"/>
    <property type="match status" value="1"/>
</dbReference>
<feature type="disulfide bond" evidence="24">
    <location>
        <begin position="309"/>
        <end position="330"/>
    </location>
</feature>
<evidence type="ECO:0000256" key="7">
    <source>
        <dbReference type="ARBA" id="ARBA00022729"/>
    </source>
</evidence>
<dbReference type="FunFam" id="2.10.25.10:FF:000006">
    <property type="entry name" value="Versican core protein-like isoform 1"/>
    <property type="match status" value="1"/>
</dbReference>
<dbReference type="SMART" id="SM00409">
    <property type="entry name" value="IG"/>
    <property type="match status" value="1"/>
</dbReference>
<dbReference type="SUPFAM" id="SSF57535">
    <property type="entry name" value="Complement control module/SCR domain"/>
    <property type="match status" value="1"/>
</dbReference>
<dbReference type="InterPro" id="IPR016187">
    <property type="entry name" value="CTDL_fold"/>
</dbReference>
<evidence type="ECO:0000259" key="27">
    <source>
        <dbReference type="PROSITE" id="PS50026"/>
    </source>
</evidence>
<evidence type="ECO:0000313" key="33">
    <source>
        <dbReference type="Proteomes" id="UP001046870"/>
    </source>
</evidence>
<dbReference type="InterPro" id="IPR001304">
    <property type="entry name" value="C-type_lectin-like"/>
</dbReference>
<dbReference type="InterPro" id="IPR000742">
    <property type="entry name" value="EGF"/>
</dbReference>
<feature type="compositionally biased region" description="Polar residues" evidence="25">
    <location>
        <begin position="1125"/>
        <end position="1138"/>
    </location>
</feature>
<reference evidence="32" key="1">
    <citation type="submission" date="2021-01" db="EMBL/GenBank/DDBJ databases">
        <authorList>
            <person name="Zahm M."/>
            <person name="Roques C."/>
            <person name="Cabau C."/>
            <person name="Klopp C."/>
            <person name="Donnadieu C."/>
            <person name="Jouanno E."/>
            <person name="Lampietro C."/>
            <person name="Louis A."/>
            <person name="Herpin A."/>
            <person name="Echchiki A."/>
            <person name="Berthelot C."/>
            <person name="Parey E."/>
            <person name="Roest-Crollius H."/>
            <person name="Braasch I."/>
            <person name="Postlethwait J."/>
            <person name="Bobe J."/>
            <person name="Montfort J."/>
            <person name="Bouchez O."/>
            <person name="Begum T."/>
            <person name="Mejri S."/>
            <person name="Adams A."/>
            <person name="Chen W.-J."/>
            <person name="Guiguen Y."/>
        </authorList>
    </citation>
    <scope>NUCLEOTIDE SEQUENCE</scope>
    <source>
        <strain evidence="32">YG-15Mar2019-1</strain>
        <tissue evidence="32">Brain</tissue>
    </source>
</reference>
<evidence type="ECO:0000259" key="31">
    <source>
        <dbReference type="PROSITE" id="PS50963"/>
    </source>
</evidence>
<dbReference type="CDD" id="cd03588">
    <property type="entry name" value="CLECT_CSPGs"/>
    <property type="match status" value="1"/>
</dbReference>
<dbReference type="GO" id="GO:0005540">
    <property type="term" value="F:hyaluronic acid binding"/>
    <property type="evidence" value="ECO:0007669"/>
    <property type="project" value="UniProtKB-KW"/>
</dbReference>
<evidence type="ECO:0000256" key="1">
    <source>
        <dbReference type="ARBA" id="ARBA00004504"/>
    </source>
</evidence>
<dbReference type="FunFam" id="3.10.100.10:FF:000011">
    <property type="entry name" value="Aggrecan core protein"/>
    <property type="match status" value="1"/>
</dbReference>
<dbReference type="GO" id="GO:0072534">
    <property type="term" value="C:perineuronal net"/>
    <property type="evidence" value="ECO:0007669"/>
    <property type="project" value="TreeGrafter"/>
</dbReference>
<dbReference type="FunFam" id="3.10.100.10:FF:000003">
    <property type="entry name" value="Versican core protein"/>
    <property type="match status" value="1"/>
</dbReference>
<evidence type="ECO:0000256" key="4">
    <source>
        <dbReference type="ARBA" id="ARBA00022530"/>
    </source>
</evidence>
<dbReference type="PROSITE" id="PS00615">
    <property type="entry name" value="C_TYPE_LECTIN_1"/>
    <property type="match status" value="1"/>
</dbReference>
<evidence type="ECO:0000256" key="15">
    <source>
        <dbReference type="ARBA" id="ARBA00023290"/>
    </source>
</evidence>
<dbReference type="FunFam" id="2.10.70.10:FF:000003">
    <property type="entry name" value="Versican core protein"/>
    <property type="match status" value="1"/>
</dbReference>
<evidence type="ECO:0000256" key="23">
    <source>
        <dbReference type="PROSITE-ProRule" id="PRU00302"/>
    </source>
</evidence>
<feature type="compositionally biased region" description="Low complexity" evidence="25">
    <location>
        <begin position="835"/>
        <end position="854"/>
    </location>
</feature>
<evidence type="ECO:0000256" key="13">
    <source>
        <dbReference type="ARBA" id="ARBA00023180"/>
    </source>
</evidence>
<dbReference type="GO" id="GO:0001750">
    <property type="term" value="C:photoreceptor outer segment"/>
    <property type="evidence" value="ECO:0007669"/>
    <property type="project" value="UniProtKB-SubCell"/>
</dbReference>
<keyword evidence="14" id="KW-0966">Cell projection</keyword>
<dbReference type="Gene3D" id="2.10.25.10">
    <property type="entry name" value="Laminin"/>
    <property type="match status" value="2"/>
</dbReference>
<evidence type="ECO:0000256" key="11">
    <source>
        <dbReference type="ARBA" id="ARBA00022974"/>
    </source>
</evidence>
<feature type="disulfide bond" evidence="24">
    <location>
        <begin position="211"/>
        <end position="232"/>
    </location>
</feature>
<dbReference type="SMART" id="SM00034">
    <property type="entry name" value="CLECT"/>
    <property type="match status" value="1"/>
</dbReference>
<dbReference type="PROSITE" id="PS00010">
    <property type="entry name" value="ASX_HYDROXYL"/>
    <property type="match status" value="1"/>
</dbReference>
<dbReference type="InterPro" id="IPR016186">
    <property type="entry name" value="C-type_lectin-like/link_sf"/>
</dbReference>
<dbReference type="SMART" id="SM00181">
    <property type="entry name" value="EGF"/>
    <property type="match status" value="2"/>
</dbReference>
<comment type="function">
    <text evidence="17">May play a role in intercellular signaling and in connecting cells with the extracellular matrix. May take part in the regulation of cell motility, growth and differentiation. Binds hyaluronic acid.</text>
</comment>
<feature type="domain" description="EGF-like" evidence="27">
    <location>
        <begin position="1331"/>
        <end position="1367"/>
    </location>
</feature>
<dbReference type="CDD" id="cd03517">
    <property type="entry name" value="Link_domain_CSPGs_modules_1_3"/>
    <property type="match status" value="1"/>
</dbReference>
<keyword evidence="5 22" id="KW-0245">EGF-like domain</keyword>
<dbReference type="PROSITE" id="PS00022">
    <property type="entry name" value="EGF_1"/>
    <property type="match status" value="2"/>
</dbReference>
<dbReference type="PANTHER" id="PTHR22804">
    <property type="entry name" value="AGGRECAN/VERSICAN PROTEOGLYCAN"/>
    <property type="match status" value="1"/>
</dbReference>
<feature type="compositionally biased region" description="Basic and acidic residues" evidence="25">
    <location>
        <begin position="546"/>
        <end position="559"/>
    </location>
</feature>
<dbReference type="GO" id="GO:0030246">
    <property type="term" value="F:carbohydrate binding"/>
    <property type="evidence" value="ECO:0007669"/>
    <property type="project" value="UniProtKB-KW"/>
</dbReference>
<dbReference type="GO" id="GO:0010001">
    <property type="term" value="P:glial cell differentiation"/>
    <property type="evidence" value="ECO:0007669"/>
    <property type="project" value="TreeGrafter"/>
</dbReference>
<evidence type="ECO:0000259" key="28">
    <source>
        <dbReference type="PROSITE" id="PS50041"/>
    </source>
</evidence>
<dbReference type="PROSITE" id="PS01187">
    <property type="entry name" value="EGF_CA"/>
    <property type="match status" value="1"/>
</dbReference>
<feature type="region of interest" description="Disordered" evidence="25">
    <location>
        <begin position="867"/>
        <end position="984"/>
    </location>
</feature>
<feature type="domain" description="C-type lectin" evidence="28">
    <location>
        <begin position="1380"/>
        <end position="1494"/>
    </location>
</feature>
<feature type="compositionally biased region" description="Low complexity" evidence="25">
    <location>
        <begin position="1162"/>
        <end position="1180"/>
    </location>
</feature>
<dbReference type="GO" id="GO:0005615">
    <property type="term" value="C:extracellular space"/>
    <property type="evidence" value="ECO:0007669"/>
    <property type="project" value="TreeGrafter"/>
</dbReference>
<feature type="domain" description="Sushi" evidence="30">
    <location>
        <begin position="1498"/>
        <end position="1558"/>
    </location>
</feature>
<protein>
    <recommendedName>
        <fullName evidence="18">Versican core protein</fullName>
    </recommendedName>
    <alternativeName>
        <fullName evidence="19">Chondroitin sulfate proteoglycan core protein 2</fullName>
    </alternativeName>
    <alternativeName>
        <fullName evidence="20">Large fibroblast proteoglycan</fullName>
    </alternativeName>
    <alternativeName>
        <fullName evidence="21">PG-M</fullName>
    </alternativeName>
</protein>
<dbReference type="PROSITE" id="PS50923">
    <property type="entry name" value="SUSHI"/>
    <property type="match status" value="1"/>
</dbReference>
<dbReference type="PROSITE" id="PS50041">
    <property type="entry name" value="C_TYPE_LECTIN_2"/>
    <property type="match status" value="1"/>
</dbReference>
<evidence type="ECO:0000256" key="17">
    <source>
        <dbReference type="ARBA" id="ARBA00043896"/>
    </source>
</evidence>
<evidence type="ECO:0000256" key="8">
    <source>
        <dbReference type="ARBA" id="ARBA00022734"/>
    </source>
</evidence>
<dbReference type="InterPro" id="IPR001881">
    <property type="entry name" value="EGF-like_Ca-bd_dom"/>
</dbReference>
<feature type="domain" description="Link" evidence="31">
    <location>
        <begin position="165"/>
        <end position="260"/>
    </location>
</feature>
<feature type="compositionally biased region" description="Basic and acidic residues" evidence="25">
    <location>
        <begin position="943"/>
        <end position="956"/>
    </location>
</feature>
<dbReference type="Proteomes" id="UP001046870">
    <property type="component" value="Chromosome 6"/>
</dbReference>
<feature type="region of interest" description="Disordered" evidence="25">
    <location>
        <begin position="546"/>
        <end position="583"/>
    </location>
</feature>
<feature type="disulfide bond" evidence="23">
    <location>
        <begin position="1529"/>
        <end position="1556"/>
    </location>
</feature>
<dbReference type="InterPro" id="IPR018378">
    <property type="entry name" value="C-type_lectin_CS"/>
</dbReference>
<evidence type="ECO:0000259" key="30">
    <source>
        <dbReference type="PROSITE" id="PS50923"/>
    </source>
</evidence>
<evidence type="ECO:0000256" key="12">
    <source>
        <dbReference type="ARBA" id="ARBA00023157"/>
    </source>
</evidence>
<keyword evidence="13" id="KW-0325">Glycoprotein</keyword>
<dbReference type="PROSITE" id="PS01241">
    <property type="entry name" value="LINK_1"/>
    <property type="match status" value="2"/>
</dbReference>
<dbReference type="SMART" id="SM00032">
    <property type="entry name" value="CCP"/>
    <property type="match status" value="1"/>
</dbReference>
<keyword evidence="11" id="KW-0654">Proteoglycan</keyword>
<dbReference type="InterPro" id="IPR033987">
    <property type="entry name" value="CSPG_CTLD"/>
</dbReference>
<feature type="region of interest" description="Disordered" evidence="25">
    <location>
        <begin position="1255"/>
        <end position="1280"/>
    </location>
</feature>
<feature type="region of interest" description="Disordered" evidence="25">
    <location>
        <begin position="819"/>
        <end position="854"/>
    </location>
</feature>
<gene>
    <name evidence="32" type="ORF">MATL_G00087830</name>
</gene>
<evidence type="ECO:0000256" key="2">
    <source>
        <dbReference type="ARBA" id="ARBA00004593"/>
    </source>
</evidence>
<dbReference type="InterPro" id="IPR013106">
    <property type="entry name" value="Ig_V-set"/>
</dbReference>
<dbReference type="PROSITE" id="PS50026">
    <property type="entry name" value="EGF_3"/>
    <property type="match status" value="2"/>
</dbReference>
<dbReference type="GO" id="GO:0045202">
    <property type="term" value="C:synapse"/>
    <property type="evidence" value="ECO:0007669"/>
    <property type="project" value="TreeGrafter"/>
</dbReference>
<feature type="region of interest" description="Disordered" evidence="25">
    <location>
        <begin position="748"/>
        <end position="771"/>
    </location>
</feature>
<keyword evidence="7 26" id="KW-0732">Signal</keyword>
<evidence type="ECO:0000256" key="9">
    <source>
        <dbReference type="ARBA" id="ARBA00022737"/>
    </source>
</evidence>
<dbReference type="GO" id="GO:0007155">
    <property type="term" value="P:cell adhesion"/>
    <property type="evidence" value="ECO:0007669"/>
    <property type="project" value="InterPro"/>
</dbReference>